<dbReference type="SUPFAM" id="SSF51735">
    <property type="entry name" value="NAD(P)-binding Rossmann-fold domains"/>
    <property type="match status" value="1"/>
</dbReference>
<dbReference type="Pfam" id="PF22725">
    <property type="entry name" value="GFO_IDH_MocA_C3"/>
    <property type="match status" value="1"/>
</dbReference>
<dbReference type="InterPro" id="IPR055170">
    <property type="entry name" value="GFO_IDH_MocA-like_dom"/>
</dbReference>
<dbReference type="PANTHER" id="PTHR43818:SF11">
    <property type="entry name" value="BCDNA.GH03377"/>
    <property type="match status" value="1"/>
</dbReference>
<comment type="similarity">
    <text evidence="1">Belongs to the Gfo/Idh/MocA family.</text>
</comment>
<evidence type="ECO:0000256" key="1">
    <source>
        <dbReference type="ARBA" id="ARBA00010928"/>
    </source>
</evidence>
<dbReference type="InterPro" id="IPR000683">
    <property type="entry name" value="Gfo/Idh/MocA-like_OxRdtase_N"/>
</dbReference>
<dbReference type="InterPro" id="IPR050463">
    <property type="entry name" value="Gfo/Idh/MocA_oxidrdct_glycsds"/>
</dbReference>
<comment type="caution">
    <text evidence="5">The sequence shown here is derived from an EMBL/GenBank/DDBJ whole genome shotgun (WGS) entry which is preliminary data.</text>
</comment>
<keyword evidence="2" id="KW-0560">Oxidoreductase</keyword>
<evidence type="ECO:0000256" key="2">
    <source>
        <dbReference type="ARBA" id="ARBA00023002"/>
    </source>
</evidence>
<dbReference type="Gene3D" id="3.40.50.720">
    <property type="entry name" value="NAD(P)-binding Rossmann-like Domain"/>
    <property type="match status" value="1"/>
</dbReference>
<gene>
    <name evidence="5" type="ORF">GBAR_LOCUS10047</name>
</gene>
<accession>A0AA35WJ70</accession>
<dbReference type="InterPro" id="IPR036291">
    <property type="entry name" value="NAD(P)-bd_dom_sf"/>
</dbReference>
<evidence type="ECO:0000313" key="5">
    <source>
        <dbReference type="EMBL" id="CAI8016375.1"/>
    </source>
</evidence>
<dbReference type="Proteomes" id="UP001174909">
    <property type="component" value="Unassembled WGS sequence"/>
</dbReference>
<evidence type="ECO:0000313" key="6">
    <source>
        <dbReference type="Proteomes" id="UP001174909"/>
    </source>
</evidence>
<organism evidence="5 6">
    <name type="scientific">Geodia barretti</name>
    <name type="common">Barrett's horny sponge</name>
    <dbReference type="NCBI Taxonomy" id="519541"/>
    <lineage>
        <taxon>Eukaryota</taxon>
        <taxon>Metazoa</taxon>
        <taxon>Porifera</taxon>
        <taxon>Demospongiae</taxon>
        <taxon>Heteroscleromorpha</taxon>
        <taxon>Tetractinellida</taxon>
        <taxon>Astrophorina</taxon>
        <taxon>Geodiidae</taxon>
        <taxon>Geodia</taxon>
    </lineage>
</organism>
<evidence type="ECO:0000259" key="4">
    <source>
        <dbReference type="Pfam" id="PF22725"/>
    </source>
</evidence>
<sequence length="293" mass="32560">MGLIGCGGNMSGHIGRLMKMRDVEVVALTDPSEASFARLFERVPQAEALPRFADHREMLNNVEMDATEISTPHTLHFEQIMDSLDKGLHVLTEKPMVCSVDHAFQVMDKAVEVDRVLMVSYQRHLAPTFRFMRNQIQAGEIGEVQFIQAMQDQHWYENQQGKWRQVHALSGGGQLNDSGSHLLDVVLWMVDLAPARVSAFMDYLDTEVDINSALSIVFENGALANFSVVGTGPGPGMWEDITIWGTKGAIYSRNGRVTCKYGGNAPVEVDANSLPSRFVESRSKFCGCYFGAR</sequence>
<protein>
    <submittedName>
        <fullName evidence="5">4,5-dihydroxyphthalate dehydrogenase</fullName>
    </submittedName>
</protein>
<reference evidence="5" key="1">
    <citation type="submission" date="2023-03" db="EMBL/GenBank/DDBJ databases">
        <authorList>
            <person name="Steffen K."/>
            <person name="Cardenas P."/>
        </authorList>
    </citation>
    <scope>NUCLEOTIDE SEQUENCE</scope>
</reference>
<proteinExistence type="inferred from homology"/>
<dbReference type="GO" id="GO:0016491">
    <property type="term" value="F:oxidoreductase activity"/>
    <property type="evidence" value="ECO:0007669"/>
    <property type="project" value="UniProtKB-KW"/>
</dbReference>
<dbReference type="AlphaFoldDB" id="A0AA35WJ70"/>
<name>A0AA35WJ70_GEOBA</name>
<dbReference type="Pfam" id="PF01408">
    <property type="entry name" value="GFO_IDH_MocA"/>
    <property type="match status" value="1"/>
</dbReference>
<dbReference type="SUPFAM" id="SSF55347">
    <property type="entry name" value="Glyceraldehyde-3-phosphate dehydrogenase-like, C-terminal domain"/>
    <property type="match status" value="1"/>
</dbReference>
<dbReference type="GO" id="GO:0000166">
    <property type="term" value="F:nucleotide binding"/>
    <property type="evidence" value="ECO:0007669"/>
    <property type="project" value="InterPro"/>
</dbReference>
<evidence type="ECO:0000259" key="3">
    <source>
        <dbReference type="Pfam" id="PF01408"/>
    </source>
</evidence>
<dbReference type="PANTHER" id="PTHR43818">
    <property type="entry name" value="BCDNA.GH03377"/>
    <property type="match status" value="1"/>
</dbReference>
<feature type="domain" description="Gfo/Idh/MocA-like oxidoreductase N-terminal" evidence="3">
    <location>
        <begin position="2"/>
        <end position="121"/>
    </location>
</feature>
<dbReference type="EMBL" id="CASHTH010001525">
    <property type="protein sequence ID" value="CAI8016375.1"/>
    <property type="molecule type" value="Genomic_DNA"/>
</dbReference>
<keyword evidence="6" id="KW-1185">Reference proteome</keyword>
<dbReference type="Gene3D" id="3.30.360.10">
    <property type="entry name" value="Dihydrodipicolinate Reductase, domain 2"/>
    <property type="match status" value="1"/>
</dbReference>
<feature type="domain" description="GFO/IDH/MocA-like oxidoreductase" evidence="4">
    <location>
        <begin position="129"/>
        <end position="250"/>
    </location>
</feature>